<protein>
    <submittedName>
        <fullName evidence="2">Uncharacterized protein</fullName>
    </submittedName>
</protein>
<name>A0A166CK36_9AGAM</name>
<feature type="transmembrane region" description="Helical" evidence="1">
    <location>
        <begin position="6"/>
        <end position="27"/>
    </location>
</feature>
<evidence type="ECO:0000313" key="3">
    <source>
        <dbReference type="Proteomes" id="UP000076532"/>
    </source>
</evidence>
<gene>
    <name evidence="2" type="ORF">FIBSPDRAFT_1049247</name>
</gene>
<dbReference type="EMBL" id="KV417628">
    <property type="protein sequence ID" value="KZP13736.1"/>
    <property type="molecule type" value="Genomic_DNA"/>
</dbReference>
<feature type="transmembrane region" description="Helical" evidence="1">
    <location>
        <begin position="170"/>
        <end position="189"/>
    </location>
</feature>
<keyword evidence="1" id="KW-1133">Transmembrane helix</keyword>
<evidence type="ECO:0000256" key="1">
    <source>
        <dbReference type="SAM" id="Phobius"/>
    </source>
</evidence>
<dbReference type="OrthoDB" id="3256745at2759"/>
<feature type="transmembrane region" description="Helical" evidence="1">
    <location>
        <begin position="117"/>
        <end position="139"/>
    </location>
</feature>
<sequence length="417" mass="46022">MFSLGFKIGYCVICLTGTLTSWVVLYALGVTARTFWNPIAYATFMTILEGIVCLGMVWGMDPLRMPKAFCLGQLLIMTFTSMILTAISACFTFTVISSILWPSQVSLSAGSTLKWRNYYFGPVILLPTAATVTQAVFIFKFDAYSPADGLFCDITRPLWIRFLGYAAMPWIYSMPCVCLSTVAAIKVIVMHLEYRRLSRALYKEHTTAPQPVVPPTRSFAQHEMQTSSDIFKPLPSILATDSSKENLSVTDINLDSSPSIEAPNDSEAAIRNSESLSAADNPSALVLRGRPLPSIVMDPVFTGRSPVLGEEQPRHSGHQAQYLAGPDFPFPPMTSVLSGIWRLLMFQAIIFFLDVLASSSTIIQYVNHVPSPGLASQHIAVLVLPWCPVIVFGNSPGVRRQLKAMYNCSCNWCKQRS</sequence>
<feature type="transmembrane region" description="Helical" evidence="1">
    <location>
        <begin position="343"/>
        <end position="363"/>
    </location>
</feature>
<proteinExistence type="predicted"/>
<dbReference type="Proteomes" id="UP000076532">
    <property type="component" value="Unassembled WGS sequence"/>
</dbReference>
<organism evidence="2 3">
    <name type="scientific">Athelia psychrophila</name>
    <dbReference type="NCBI Taxonomy" id="1759441"/>
    <lineage>
        <taxon>Eukaryota</taxon>
        <taxon>Fungi</taxon>
        <taxon>Dikarya</taxon>
        <taxon>Basidiomycota</taxon>
        <taxon>Agaricomycotina</taxon>
        <taxon>Agaricomycetes</taxon>
        <taxon>Agaricomycetidae</taxon>
        <taxon>Atheliales</taxon>
        <taxon>Atheliaceae</taxon>
        <taxon>Athelia</taxon>
    </lineage>
</organism>
<feature type="transmembrane region" description="Helical" evidence="1">
    <location>
        <begin position="375"/>
        <end position="393"/>
    </location>
</feature>
<evidence type="ECO:0000313" key="2">
    <source>
        <dbReference type="EMBL" id="KZP13736.1"/>
    </source>
</evidence>
<reference evidence="2 3" key="1">
    <citation type="journal article" date="2016" name="Mol. Biol. Evol.">
        <title>Comparative Genomics of Early-Diverging Mushroom-Forming Fungi Provides Insights into the Origins of Lignocellulose Decay Capabilities.</title>
        <authorList>
            <person name="Nagy L.G."/>
            <person name="Riley R."/>
            <person name="Tritt A."/>
            <person name="Adam C."/>
            <person name="Daum C."/>
            <person name="Floudas D."/>
            <person name="Sun H."/>
            <person name="Yadav J.S."/>
            <person name="Pangilinan J."/>
            <person name="Larsson K.H."/>
            <person name="Matsuura K."/>
            <person name="Barry K."/>
            <person name="Labutti K."/>
            <person name="Kuo R."/>
            <person name="Ohm R.A."/>
            <person name="Bhattacharya S.S."/>
            <person name="Shirouzu T."/>
            <person name="Yoshinaga Y."/>
            <person name="Martin F.M."/>
            <person name="Grigoriev I.V."/>
            <person name="Hibbett D.S."/>
        </authorList>
    </citation>
    <scope>NUCLEOTIDE SEQUENCE [LARGE SCALE GENOMIC DNA]</scope>
    <source>
        <strain evidence="2 3">CBS 109695</strain>
    </source>
</reference>
<feature type="transmembrane region" description="Helical" evidence="1">
    <location>
        <begin position="39"/>
        <end position="59"/>
    </location>
</feature>
<keyword evidence="1" id="KW-0472">Membrane</keyword>
<accession>A0A166CK36</accession>
<dbReference type="AlphaFoldDB" id="A0A166CK36"/>
<keyword evidence="1" id="KW-0812">Transmembrane</keyword>
<feature type="transmembrane region" description="Helical" evidence="1">
    <location>
        <begin position="71"/>
        <end position="96"/>
    </location>
</feature>
<keyword evidence="3" id="KW-1185">Reference proteome</keyword>